<organism evidence="1 2">
    <name type="scientific">Pyropia yezoensis</name>
    <name type="common">Susabi-nori</name>
    <name type="synonym">Porphyra yezoensis</name>
    <dbReference type="NCBI Taxonomy" id="2788"/>
    <lineage>
        <taxon>Eukaryota</taxon>
        <taxon>Rhodophyta</taxon>
        <taxon>Bangiophyceae</taxon>
        <taxon>Bangiales</taxon>
        <taxon>Bangiaceae</taxon>
        <taxon>Pyropia</taxon>
    </lineage>
</organism>
<reference evidence="1" key="1">
    <citation type="submission" date="2019-11" db="EMBL/GenBank/DDBJ databases">
        <title>Nori genome reveals adaptations in red seaweeds to the harsh intertidal environment.</title>
        <authorList>
            <person name="Wang D."/>
            <person name="Mao Y."/>
        </authorList>
    </citation>
    <scope>NUCLEOTIDE SEQUENCE</scope>
    <source>
        <tissue evidence="1">Gametophyte</tissue>
    </source>
</reference>
<dbReference type="Proteomes" id="UP000798662">
    <property type="component" value="Chromosome 3"/>
</dbReference>
<proteinExistence type="predicted"/>
<name>A0ACC3CEJ2_PYRYE</name>
<keyword evidence="2" id="KW-1185">Reference proteome</keyword>
<protein>
    <submittedName>
        <fullName evidence="1">Uncharacterized protein</fullName>
    </submittedName>
</protein>
<dbReference type="EMBL" id="CM020620">
    <property type="protein sequence ID" value="KAK1868233.1"/>
    <property type="molecule type" value="Genomic_DNA"/>
</dbReference>
<evidence type="ECO:0000313" key="1">
    <source>
        <dbReference type="EMBL" id="KAK1868233.1"/>
    </source>
</evidence>
<gene>
    <name evidence="1" type="ORF">I4F81_010727</name>
</gene>
<sequence length="838" mass="89611">MRDGCPRSVHTTAAVARIPIALHTIPRAHTRGERARPAECPSRIAGGGRYCPDPWRRRKLCVASVFFPSLCEPHGRREATQDGSLCGSLVPGVTAAVVRMSAFLVTTGPAASLTALLTMSGTAPRCSSPPGWVGAINDPEGGDASAQKLTIGYLLCDEEDHHHPPRGRPVSAGAGRPVAEDDTSQRLDVVEQRRAAGVPRQPPAADRRPALSRDDEGADRSRAGKRLAGHVSSRGTHDEREARPCPPNPRHAVPAGQEEHVARLSIPPLRLPPGDRQGGRPTPTGGSIEWPRVPARQMGRLGDDPQQWSPMAPWAGPLVSRDGRPVRLPPVPSSNPSADTWSGHRGDSAQRPVPADQRAPPHEAPPVRLGKATGRGPKCPSDPAPLGEAPRAAGYRQRPLPALWRPQSPSAEEGPPSSVGSRTAGPDLPRQRPYVPVEGRVARAAPWQRSMGGVGGGAGLPYPPLRALRTAGRGLSNVFHSGLPPLLPPSSTSLSLAELQRPSPSGAPLTHRLDHSDADKASTDGAAKGVHAAASPLDPLRRPCHPDGDIKGGVPDKERSNQPLQLQLVNTNGASRSLVKAEAQPGAGGVIFPSDKAELDPESATPHACEECKERFPHRSQLQSHVRNVHERAGRPFECERCGSRFRQRAHKQKHVAAVHLKEKPYTCKICLHCFGRRSDLNKHDRLVHKRERPYGCDFPGCHARFGQKGDSKKHMATHERSEARRRAAAAAVVATAAAVTGDTATSGAVAAVDDLSGRGPLGDWHSPKERPGAVRGSGWRQTEREWEVEDGDDVDCADKADDLTSRPDDDDGNEEKEADDQDEEGSEGLAATGMYRA</sequence>
<comment type="caution">
    <text evidence="1">The sequence shown here is derived from an EMBL/GenBank/DDBJ whole genome shotgun (WGS) entry which is preliminary data.</text>
</comment>
<accession>A0ACC3CEJ2</accession>
<evidence type="ECO:0000313" key="2">
    <source>
        <dbReference type="Proteomes" id="UP000798662"/>
    </source>
</evidence>